<keyword evidence="1" id="KW-0812">Transmembrane</keyword>
<keyword evidence="3" id="KW-1185">Reference proteome</keyword>
<dbReference type="EMBL" id="NKXS01002491">
    <property type="protein sequence ID" value="PIN13381.1"/>
    <property type="molecule type" value="Genomic_DNA"/>
</dbReference>
<dbReference type="AlphaFoldDB" id="A0A2G9H783"/>
<keyword evidence="1" id="KW-0472">Membrane</keyword>
<keyword evidence="1" id="KW-1133">Transmembrane helix</keyword>
<reference evidence="3" key="1">
    <citation type="journal article" date="2018" name="Gigascience">
        <title>Genome assembly of the Pink Ipe (Handroanthus impetiginosus, Bignoniaceae), a highly valued, ecologically keystone Neotropical timber forest tree.</title>
        <authorList>
            <person name="Silva-Junior O.B."/>
            <person name="Grattapaglia D."/>
            <person name="Novaes E."/>
            <person name="Collevatti R.G."/>
        </authorList>
    </citation>
    <scope>NUCLEOTIDE SEQUENCE [LARGE SCALE GENOMIC DNA]</scope>
    <source>
        <strain evidence="3">cv. UFG-1</strain>
    </source>
</reference>
<feature type="transmembrane region" description="Helical" evidence="1">
    <location>
        <begin position="20"/>
        <end position="44"/>
    </location>
</feature>
<sequence length="58" mass="6781">MFIFGSVTNTLVRLRFLTLLFVFLNLMVVVSVLVFLMLIGYVIFEFQLIDLDMVLIFC</sequence>
<name>A0A2G9H783_9LAMI</name>
<organism evidence="2 3">
    <name type="scientific">Handroanthus impetiginosus</name>
    <dbReference type="NCBI Taxonomy" id="429701"/>
    <lineage>
        <taxon>Eukaryota</taxon>
        <taxon>Viridiplantae</taxon>
        <taxon>Streptophyta</taxon>
        <taxon>Embryophyta</taxon>
        <taxon>Tracheophyta</taxon>
        <taxon>Spermatophyta</taxon>
        <taxon>Magnoliopsida</taxon>
        <taxon>eudicotyledons</taxon>
        <taxon>Gunneridae</taxon>
        <taxon>Pentapetalae</taxon>
        <taxon>asterids</taxon>
        <taxon>lamiids</taxon>
        <taxon>Lamiales</taxon>
        <taxon>Bignoniaceae</taxon>
        <taxon>Crescentiina</taxon>
        <taxon>Tabebuia alliance</taxon>
        <taxon>Handroanthus</taxon>
    </lineage>
</organism>
<evidence type="ECO:0000313" key="3">
    <source>
        <dbReference type="Proteomes" id="UP000231279"/>
    </source>
</evidence>
<dbReference type="Proteomes" id="UP000231279">
    <property type="component" value="Unassembled WGS sequence"/>
</dbReference>
<comment type="caution">
    <text evidence="2">The sequence shown here is derived from an EMBL/GenBank/DDBJ whole genome shotgun (WGS) entry which is preliminary data.</text>
</comment>
<proteinExistence type="predicted"/>
<protein>
    <submittedName>
        <fullName evidence="2">Uncharacterized protein</fullName>
    </submittedName>
</protein>
<gene>
    <name evidence="2" type="ORF">CDL12_14003</name>
</gene>
<evidence type="ECO:0000313" key="2">
    <source>
        <dbReference type="EMBL" id="PIN13381.1"/>
    </source>
</evidence>
<accession>A0A2G9H783</accession>
<evidence type="ECO:0000256" key="1">
    <source>
        <dbReference type="SAM" id="Phobius"/>
    </source>
</evidence>